<feature type="transmembrane region" description="Helical" evidence="1">
    <location>
        <begin position="16"/>
        <end position="36"/>
    </location>
</feature>
<keyword evidence="1" id="KW-1133">Transmembrane helix</keyword>
<dbReference type="AlphaFoldDB" id="A0A368KB38"/>
<keyword evidence="5" id="KW-1185">Reference proteome</keyword>
<dbReference type="Pfam" id="PF01757">
    <property type="entry name" value="Acyl_transf_3"/>
    <property type="match status" value="1"/>
</dbReference>
<dbReference type="EMBL" id="QFWQ01000008">
    <property type="protein sequence ID" value="RCS29027.1"/>
    <property type="molecule type" value="Genomic_DNA"/>
</dbReference>
<dbReference type="PANTHER" id="PTHR23028:SF53">
    <property type="entry name" value="ACYL_TRANSF_3 DOMAIN-CONTAINING PROTEIN"/>
    <property type="match status" value="1"/>
</dbReference>
<feature type="domain" description="Acyltransferase 3" evidence="2">
    <location>
        <begin position="13"/>
        <end position="348"/>
    </location>
</feature>
<comment type="caution">
    <text evidence="4">The sequence shown here is derived from an EMBL/GenBank/DDBJ whole genome shotgun (WGS) entry which is preliminary data.</text>
</comment>
<sequence length="667" mass="73389">MDSREYRLGYRGDIEGLRALAILLVVAAHAGVPWLAGGFVGVDVFFVLSGYLITGLLLQEIAKTGRLQFANFYARRLRRLLPALLLMLLCTCLFALVALAPGEQGSQAVAAATASVWFSNIHFAFAKLDYFSPGAASNLFLHTWSLGVEEQFYLVWPALMLLAFGAWRSTGNHVQRLKVTMLAIAAISLLCCIVLTRTAPQMAFYMMPLRAWQFAAGAMAWLYFNSTNDLQGNNQARSNPSLIARGAGWLGLGLIVVAAVWFDANMAYPGWRSLLPTLGAAMIVAAGVREPGKGISRTLSWQPLQIVGRVSYSWYLWHWPVLLLGGALMGTSPARQAGLVALSFLLAMGSYRWVESPIRHQARWIARPGVAVLAAMAVMLVANVLCITWYNATTTWANSPAQQRYAQAHVDAPVIYAMPCDDWYHSDAVRFCAFGPSDAKHTVVLMGDSIGAQWFPAVAEVFNRPDWRLLVLTKSSCPMVDEPMFYPRIGRDYVECSTWRKNASRQVAGLRPDIVILGSIQTSNFSQTQWVEGTARLLKVISGSVDHIYILRGTPHLPFDGPNCLASKNWLPWLRFRQGTCQAPAFSKSDNDVYQWLQEAGSRFDNVSVLDLNGAICPNGMCHAEQDGMVVFRDSQHMTATFTGSLGKELGQRLNMGSASDPSGQAQ</sequence>
<evidence type="ECO:0000259" key="2">
    <source>
        <dbReference type="Pfam" id="PF01757"/>
    </source>
</evidence>
<organism evidence="4 5">
    <name type="scientific">Rhodanobacter denitrificans</name>
    <dbReference type="NCBI Taxonomy" id="666685"/>
    <lineage>
        <taxon>Bacteria</taxon>
        <taxon>Pseudomonadati</taxon>
        <taxon>Pseudomonadota</taxon>
        <taxon>Gammaproteobacteria</taxon>
        <taxon>Lysobacterales</taxon>
        <taxon>Rhodanobacteraceae</taxon>
        <taxon>Rhodanobacter</taxon>
    </lineage>
</organism>
<keyword evidence="1" id="KW-0812">Transmembrane</keyword>
<dbReference type="PANTHER" id="PTHR23028">
    <property type="entry name" value="ACETYLTRANSFERASE"/>
    <property type="match status" value="1"/>
</dbReference>
<dbReference type="Proteomes" id="UP000252387">
    <property type="component" value="Unassembled WGS sequence"/>
</dbReference>
<feature type="transmembrane region" description="Helical" evidence="1">
    <location>
        <begin position="366"/>
        <end position="390"/>
    </location>
</feature>
<dbReference type="InterPro" id="IPR050879">
    <property type="entry name" value="Acyltransferase_3"/>
</dbReference>
<keyword evidence="1" id="KW-0472">Membrane</keyword>
<dbReference type="InterPro" id="IPR002656">
    <property type="entry name" value="Acyl_transf_3_dom"/>
</dbReference>
<feature type="transmembrane region" description="Helical" evidence="1">
    <location>
        <begin position="179"/>
        <end position="196"/>
    </location>
</feature>
<keyword evidence="4" id="KW-0012">Acyltransferase</keyword>
<dbReference type="OrthoDB" id="9767863at2"/>
<evidence type="ECO:0000256" key="1">
    <source>
        <dbReference type="SAM" id="Phobius"/>
    </source>
</evidence>
<feature type="transmembrane region" description="Helical" evidence="1">
    <location>
        <begin position="42"/>
        <end position="59"/>
    </location>
</feature>
<dbReference type="GO" id="GO:0009103">
    <property type="term" value="P:lipopolysaccharide biosynthetic process"/>
    <property type="evidence" value="ECO:0007669"/>
    <property type="project" value="TreeGrafter"/>
</dbReference>
<dbReference type="InterPro" id="IPR043968">
    <property type="entry name" value="SGNH"/>
</dbReference>
<feature type="transmembrane region" description="Helical" evidence="1">
    <location>
        <begin position="80"/>
        <end position="100"/>
    </location>
</feature>
<feature type="domain" description="SGNH" evidence="3">
    <location>
        <begin position="428"/>
        <end position="644"/>
    </location>
</feature>
<reference evidence="4 5" key="1">
    <citation type="submission" date="2018-05" db="EMBL/GenBank/DDBJ databases">
        <title>Draft genome sequence of Rhodanobacter denitrificans Yn1 isolated from gold copper mine.</title>
        <authorList>
            <person name="Yang N."/>
            <person name="Mazhar H.S."/>
            <person name="Rensing C."/>
        </authorList>
    </citation>
    <scope>NUCLEOTIDE SEQUENCE [LARGE SCALE GENOMIC DNA]</scope>
    <source>
        <strain evidence="4 5">Yn1</strain>
    </source>
</reference>
<proteinExistence type="predicted"/>
<dbReference type="Pfam" id="PF19040">
    <property type="entry name" value="SGNH"/>
    <property type="match status" value="1"/>
</dbReference>
<protein>
    <submittedName>
        <fullName evidence="4">Acyltransferase</fullName>
    </submittedName>
</protein>
<dbReference type="GO" id="GO:0016020">
    <property type="term" value="C:membrane"/>
    <property type="evidence" value="ECO:0007669"/>
    <property type="project" value="TreeGrafter"/>
</dbReference>
<evidence type="ECO:0000259" key="3">
    <source>
        <dbReference type="Pfam" id="PF19040"/>
    </source>
</evidence>
<feature type="transmembrane region" description="Helical" evidence="1">
    <location>
        <begin position="242"/>
        <end position="262"/>
    </location>
</feature>
<accession>A0A368KB38</accession>
<dbReference type="RefSeq" id="WP_114344485.1">
    <property type="nucleotide sequence ID" value="NZ_QFWQ01000008.1"/>
</dbReference>
<evidence type="ECO:0000313" key="4">
    <source>
        <dbReference type="EMBL" id="RCS29027.1"/>
    </source>
</evidence>
<evidence type="ECO:0000313" key="5">
    <source>
        <dbReference type="Proteomes" id="UP000252387"/>
    </source>
</evidence>
<feature type="transmembrane region" description="Helical" evidence="1">
    <location>
        <begin position="151"/>
        <end position="167"/>
    </location>
</feature>
<gene>
    <name evidence="4" type="ORF">DEO45_13220</name>
</gene>
<keyword evidence="4" id="KW-0808">Transferase</keyword>
<name>A0A368KB38_9GAMM</name>
<dbReference type="GO" id="GO:0016747">
    <property type="term" value="F:acyltransferase activity, transferring groups other than amino-acyl groups"/>
    <property type="evidence" value="ECO:0007669"/>
    <property type="project" value="InterPro"/>
</dbReference>